<dbReference type="InterPro" id="IPR000160">
    <property type="entry name" value="GGDEF_dom"/>
</dbReference>
<dbReference type="FunFam" id="3.30.70.270:FF:000001">
    <property type="entry name" value="Diguanylate cyclase domain protein"/>
    <property type="match status" value="1"/>
</dbReference>
<dbReference type="EMBL" id="CACSII010000012">
    <property type="protein sequence ID" value="CAA0105364.1"/>
    <property type="molecule type" value="Genomic_DNA"/>
</dbReference>
<dbReference type="PANTHER" id="PTHR45138:SF9">
    <property type="entry name" value="DIGUANYLATE CYCLASE DGCM-RELATED"/>
    <property type="match status" value="1"/>
</dbReference>
<proteinExistence type="predicted"/>
<dbReference type="NCBIfam" id="TIGR00254">
    <property type="entry name" value="GGDEF"/>
    <property type="match status" value="1"/>
</dbReference>
<dbReference type="InterPro" id="IPR043128">
    <property type="entry name" value="Rev_trsase/Diguanyl_cyclase"/>
</dbReference>
<dbReference type="EC" id="2.7.7.65" evidence="2"/>
<dbReference type="Gene3D" id="3.30.450.40">
    <property type="match status" value="1"/>
</dbReference>
<feature type="domain" description="GGDEF" evidence="4">
    <location>
        <begin position="221"/>
        <end position="370"/>
    </location>
</feature>
<dbReference type="OrthoDB" id="9812260at2"/>
<sequence length="381" mass="43010">MASSPDNQKLQRMFDRLVDKARQNQAILERFQRFELAMLSCDSIADLLHSLIYASEESFVLADTRLILFDRKQDLRPLMSACERKEFGHRLVFDFEAKGLEQIYSADLKPVLKSLTAREKTRWFSGKVGIQSAAFIPLLAGNELIGSLHLGSEDVHRFSADMAVDFMNHTGMIAAMCIQNSVAKEQVRLLSMIDPLTQVKNRRCFDLDIKTEVSRAIRQGDPVSCLFIDADFFKRVNDEFGHQAGDETLRKLAQYIETQLRETDHIARFGGEEFAVLLPECDAELALQIAERVRLFVAGKRVRFDETMIKVTLSVGASTFDPSLYQASSNTASGQAFDRESVIQELIGQADAAVYDAKAAGRNRVCFRPMQDDYRQQAWGA</sequence>
<protein>
    <recommendedName>
        <fullName evidence="2">diguanylate cyclase</fullName>
        <ecNumber evidence="2">2.7.7.65</ecNumber>
    </recommendedName>
</protein>
<dbReference type="InterPro" id="IPR007435">
    <property type="entry name" value="DUF484"/>
</dbReference>
<evidence type="ECO:0000256" key="2">
    <source>
        <dbReference type="ARBA" id="ARBA00012528"/>
    </source>
</evidence>
<dbReference type="Pfam" id="PF04340">
    <property type="entry name" value="DUF484"/>
    <property type="match status" value="1"/>
</dbReference>
<accession>A0A5S9PNA5</accession>
<evidence type="ECO:0000313" key="5">
    <source>
        <dbReference type="EMBL" id="CAA0105364.1"/>
    </source>
</evidence>
<dbReference type="Gene3D" id="3.30.70.270">
    <property type="match status" value="1"/>
</dbReference>
<dbReference type="GO" id="GO:0052621">
    <property type="term" value="F:diguanylate cyclase activity"/>
    <property type="evidence" value="ECO:0007669"/>
    <property type="project" value="UniProtKB-EC"/>
</dbReference>
<dbReference type="InterPro" id="IPR029016">
    <property type="entry name" value="GAF-like_dom_sf"/>
</dbReference>
<dbReference type="Proteomes" id="UP000434580">
    <property type="component" value="Unassembled WGS sequence"/>
</dbReference>
<dbReference type="Pfam" id="PF00990">
    <property type="entry name" value="GGDEF"/>
    <property type="match status" value="1"/>
</dbReference>
<dbReference type="GO" id="GO:0005886">
    <property type="term" value="C:plasma membrane"/>
    <property type="evidence" value="ECO:0007669"/>
    <property type="project" value="TreeGrafter"/>
</dbReference>
<dbReference type="CDD" id="cd01949">
    <property type="entry name" value="GGDEF"/>
    <property type="match status" value="1"/>
</dbReference>
<dbReference type="PROSITE" id="PS50887">
    <property type="entry name" value="GGDEF"/>
    <property type="match status" value="1"/>
</dbReference>
<evidence type="ECO:0000259" key="4">
    <source>
        <dbReference type="PROSITE" id="PS50887"/>
    </source>
</evidence>
<reference evidence="5 6" key="1">
    <citation type="submission" date="2019-11" db="EMBL/GenBank/DDBJ databases">
        <authorList>
            <person name="Holert J."/>
        </authorList>
    </citation>
    <scope>NUCLEOTIDE SEQUENCE [LARGE SCALE GENOMIC DNA]</scope>
    <source>
        <strain evidence="5">BC5_2</strain>
    </source>
</reference>
<dbReference type="GO" id="GO:0043709">
    <property type="term" value="P:cell adhesion involved in single-species biofilm formation"/>
    <property type="evidence" value="ECO:0007669"/>
    <property type="project" value="TreeGrafter"/>
</dbReference>
<comment type="cofactor">
    <cofactor evidence="1">
        <name>Mg(2+)</name>
        <dbReference type="ChEBI" id="CHEBI:18420"/>
    </cofactor>
</comment>
<dbReference type="InterPro" id="IPR029787">
    <property type="entry name" value="Nucleotide_cyclase"/>
</dbReference>
<dbReference type="SUPFAM" id="SSF55781">
    <property type="entry name" value="GAF domain-like"/>
    <property type="match status" value="1"/>
</dbReference>
<name>A0A5S9PNA5_9GAMM</name>
<dbReference type="SMART" id="SM00267">
    <property type="entry name" value="GGDEF"/>
    <property type="match status" value="1"/>
</dbReference>
<dbReference type="GO" id="GO:1902201">
    <property type="term" value="P:negative regulation of bacterial-type flagellum-dependent cell motility"/>
    <property type="evidence" value="ECO:0007669"/>
    <property type="project" value="TreeGrafter"/>
</dbReference>
<dbReference type="AlphaFoldDB" id="A0A5S9PNA5"/>
<comment type="catalytic activity">
    <reaction evidence="3">
        <text>2 GTP = 3',3'-c-di-GMP + 2 diphosphate</text>
        <dbReference type="Rhea" id="RHEA:24898"/>
        <dbReference type="ChEBI" id="CHEBI:33019"/>
        <dbReference type="ChEBI" id="CHEBI:37565"/>
        <dbReference type="ChEBI" id="CHEBI:58805"/>
        <dbReference type="EC" id="2.7.7.65"/>
    </reaction>
</comment>
<evidence type="ECO:0000313" key="6">
    <source>
        <dbReference type="Proteomes" id="UP000434580"/>
    </source>
</evidence>
<dbReference type="InterPro" id="IPR050469">
    <property type="entry name" value="Diguanylate_Cyclase"/>
</dbReference>
<gene>
    <name evidence="5" type="primary">pleD_3</name>
    <name evidence="5" type="ORF">DPBNPPHM_01173</name>
</gene>
<evidence type="ECO:0000256" key="1">
    <source>
        <dbReference type="ARBA" id="ARBA00001946"/>
    </source>
</evidence>
<dbReference type="SUPFAM" id="SSF55073">
    <property type="entry name" value="Nucleotide cyclase"/>
    <property type="match status" value="1"/>
</dbReference>
<organism evidence="5 6">
    <name type="scientific">BD1-7 clade bacterium</name>
    <dbReference type="NCBI Taxonomy" id="2029982"/>
    <lineage>
        <taxon>Bacteria</taxon>
        <taxon>Pseudomonadati</taxon>
        <taxon>Pseudomonadota</taxon>
        <taxon>Gammaproteobacteria</taxon>
        <taxon>Cellvibrionales</taxon>
        <taxon>Spongiibacteraceae</taxon>
        <taxon>BD1-7 clade</taxon>
    </lineage>
</organism>
<dbReference type="PANTHER" id="PTHR45138">
    <property type="entry name" value="REGULATORY COMPONENTS OF SENSORY TRANSDUCTION SYSTEM"/>
    <property type="match status" value="1"/>
</dbReference>
<evidence type="ECO:0000256" key="3">
    <source>
        <dbReference type="ARBA" id="ARBA00034247"/>
    </source>
</evidence>